<evidence type="ECO:0000256" key="4">
    <source>
        <dbReference type="ARBA" id="ARBA00022692"/>
    </source>
</evidence>
<evidence type="ECO:0000313" key="11">
    <source>
        <dbReference type="Proteomes" id="UP000094236"/>
    </source>
</evidence>
<accession>A0A1E4TTL6</accession>
<dbReference type="SUPFAM" id="SSF103473">
    <property type="entry name" value="MFS general substrate transporter"/>
    <property type="match status" value="1"/>
</dbReference>
<feature type="transmembrane region" description="Helical" evidence="9">
    <location>
        <begin position="411"/>
        <end position="428"/>
    </location>
</feature>
<reference evidence="11" key="1">
    <citation type="submission" date="2016-05" db="EMBL/GenBank/DDBJ databases">
        <title>Comparative genomics of biotechnologically important yeasts.</title>
        <authorList>
            <consortium name="DOE Joint Genome Institute"/>
            <person name="Riley R."/>
            <person name="Haridas S."/>
            <person name="Wolfe K.H."/>
            <person name="Lopes M.R."/>
            <person name="Hittinger C.T."/>
            <person name="Goker M."/>
            <person name="Salamov A."/>
            <person name="Wisecaver J."/>
            <person name="Long T.M."/>
            <person name="Aerts A.L."/>
            <person name="Barry K."/>
            <person name="Choi C."/>
            <person name="Clum A."/>
            <person name="Coughlan A.Y."/>
            <person name="Deshpande S."/>
            <person name="Douglass A.P."/>
            <person name="Hanson S.J."/>
            <person name="Klenk H.-P."/>
            <person name="Labutti K."/>
            <person name="Lapidus A."/>
            <person name="Lindquist E."/>
            <person name="Lipzen A."/>
            <person name="Meier-Kolthoff J.P."/>
            <person name="Ohm R.A."/>
            <person name="Otillar R.P."/>
            <person name="Pangilinan J."/>
            <person name="Peng Y."/>
            <person name="Rokas A."/>
            <person name="Rosa C.A."/>
            <person name="Scheuner C."/>
            <person name="Sibirny A.A."/>
            <person name="Slot J.C."/>
            <person name="Stielow J.B."/>
            <person name="Sun H."/>
            <person name="Kurtzman C.P."/>
            <person name="Blackwell M."/>
            <person name="Grigoriev I.V."/>
            <person name="Jeffries T.W."/>
        </authorList>
    </citation>
    <scope>NUCLEOTIDE SEQUENCE [LARGE SCALE GENOMIC DNA]</scope>
    <source>
        <strain evidence="11">NRRL Y-2460</strain>
    </source>
</reference>
<feature type="transmembrane region" description="Helical" evidence="9">
    <location>
        <begin position="214"/>
        <end position="236"/>
    </location>
</feature>
<dbReference type="EMBL" id="KV454014">
    <property type="protein sequence ID" value="ODV95102.1"/>
    <property type="molecule type" value="Genomic_DNA"/>
</dbReference>
<dbReference type="Pfam" id="PF07690">
    <property type="entry name" value="MFS_1"/>
    <property type="match status" value="1"/>
</dbReference>
<protein>
    <recommendedName>
        <fullName evidence="12">Major facilitator superfamily (MFS) profile domain-containing protein</fullName>
    </recommendedName>
</protein>
<evidence type="ECO:0000256" key="3">
    <source>
        <dbReference type="ARBA" id="ARBA00022448"/>
    </source>
</evidence>
<dbReference type="GO" id="GO:0005774">
    <property type="term" value="C:vacuolar membrane"/>
    <property type="evidence" value="ECO:0007669"/>
    <property type="project" value="TreeGrafter"/>
</dbReference>
<sequence>MADNKKSDEVFSSSHATENNSIENEEEVEIIETKSVTLRKTEIMAAQYDTIYHKIAILFSAFLVGYGYGLDSQVRSVFTSYATSSYSTHSLMSTVNVIDAVVAAASQPAYARLSDVFGRLQLFIVSILFYSIGTIIQSQSYDVQRYAGGSVLYEIGYTGVILILLLILSDFSSLKWRLFFTFVPSFPFIINTWISGNVTESVGGSDWSWGIGMWAFIFPLSCVPLICCMLHMRWLAGKTDEWKQLMEENRIKTEKFSTASSAFYKFMVDLFWKLDIIGLFLLIVSLGCLLVPLTLAGGVKEKWKHGNIIGPIVLGGVLIPVFVFYEFKFARFPIAPFKLVKDRGVWSPIVMSFLYDFIFYVACDYLYTVMIIAVDESVKSATRINTLSSFVGVVASPFFGLFIVKFKRLKGFMMFGCSLWLVACGLLMKYRSGETSHSGIIGALCVWGLGTCFFSYPITVSLQSVTTHENMANVTSLSYMTYRIGAAVGYAISGAIWTQTLYNKILKYMGDPTLAATAYGSPYEFIVSYPWGTTERTALVKAYRDVQKLETLVALVFCVPLLFCTFFLRDTRLTDEQAQRKFHRGELVYTEDKDVIGDWFDRLQKKIQRKKTYSLDID</sequence>
<feature type="transmembrane region" description="Helical" evidence="9">
    <location>
        <begin position="345"/>
        <end position="367"/>
    </location>
</feature>
<feature type="transmembrane region" description="Helical" evidence="9">
    <location>
        <begin position="551"/>
        <end position="568"/>
    </location>
</feature>
<keyword evidence="4 9" id="KW-0812">Transmembrane</keyword>
<dbReference type="AlphaFoldDB" id="A0A1E4TTL6"/>
<feature type="transmembrane region" description="Helical" evidence="9">
    <location>
        <begin position="122"/>
        <end position="139"/>
    </location>
</feature>
<dbReference type="Gene3D" id="1.20.1250.20">
    <property type="entry name" value="MFS general substrate transporter like domains"/>
    <property type="match status" value="2"/>
</dbReference>
<dbReference type="STRING" id="669874.A0A1E4TTL6"/>
<dbReference type="InterPro" id="IPR036259">
    <property type="entry name" value="MFS_trans_sf"/>
</dbReference>
<evidence type="ECO:0000256" key="5">
    <source>
        <dbReference type="ARBA" id="ARBA00022989"/>
    </source>
</evidence>
<feature type="transmembrane region" description="Helical" evidence="9">
    <location>
        <begin position="387"/>
        <end position="404"/>
    </location>
</feature>
<evidence type="ECO:0000256" key="6">
    <source>
        <dbReference type="ARBA" id="ARBA00023065"/>
    </source>
</evidence>
<dbReference type="GO" id="GO:0005768">
    <property type="term" value="C:endosome"/>
    <property type="evidence" value="ECO:0007669"/>
    <property type="project" value="TreeGrafter"/>
</dbReference>
<feature type="transmembrane region" description="Helical" evidence="9">
    <location>
        <begin position="440"/>
        <end position="459"/>
    </location>
</feature>
<keyword evidence="6" id="KW-0406">Ion transport</keyword>
<feature type="transmembrane region" description="Helical" evidence="9">
    <location>
        <begin position="90"/>
        <end position="110"/>
    </location>
</feature>
<dbReference type="Proteomes" id="UP000094236">
    <property type="component" value="Unassembled WGS sequence"/>
</dbReference>
<keyword evidence="5 9" id="KW-1133">Transmembrane helix</keyword>
<dbReference type="PANTHER" id="PTHR23501:SF92">
    <property type="entry name" value="GLUTATHIONE EXCHANGER 1-RELATED"/>
    <property type="match status" value="1"/>
</dbReference>
<evidence type="ECO:0000256" key="9">
    <source>
        <dbReference type="SAM" id="Phobius"/>
    </source>
</evidence>
<comment type="similarity">
    <text evidence="2">Belongs to the major facilitator superfamily.</text>
</comment>
<evidence type="ECO:0000256" key="8">
    <source>
        <dbReference type="SAM" id="MobiDB-lite"/>
    </source>
</evidence>
<feature type="transmembrane region" description="Helical" evidence="9">
    <location>
        <begin position="274"/>
        <end position="296"/>
    </location>
</feature>
<dbReference type="PANTHER" id="PTHR23501">
    <property type="entry name" value="MAJOR FACILITATOR SUPERFAMILY"/>
    <property type="match status" value="1"/>
</dbReference>
<evidence type="ECO:0000313" key="10">
    <source>
        <dbReference type="EMBL" id="ODV95102.1"/>
    </source>
</evidence>
<dbReference type="FunFam" id="1.20.1250.20:FF:000197">
    <property type="entry name" value="Siderophore iron transporter 1"/>
    <property type="match status" value="1"/>
</dbReference>
<feature type="transmembrane region" description="Helical" evidence="9">
    <location>
        <begin position="308"/>
        <end position="325"/>
    </location>
</feature>
<feature type="transmembrane region" description="Helical" evidence="9">
    <location>
        <begin position="480"/>
        <end position="502"/>
    </location>
</feature>
<name>A0A1E4TTL6_PACTA</name>
<evidence type="ECO:0008006" key="12">
    <source>
        <dbReference type="Google" id="ProtNLM"/>
    </source>
</evidence>
<evidence type="ECO:0000256" key="2">
    <source>
        <dbReference type="ARBA" id="ARBA00008335"/>
    </source>
</evidence>
<feature type="transmembrane region" description="Helical" evidence="9">
    <location>
        <begin position="151"/>
        <end position="169"/>
    </location>
</feature>
<keyword evidence="11" id="KW-1185">Reference proteome</keyword>
<dbReference type="GO" id="GO:0005886">
    <property type="term" value="C:plasma membrane"/>
    <property type="evidence" value="ECO:0007669"/>
    <property type="project" value="TreeGrafter"/>
</dbReference>
<dbReference type="CDD" id="cd17322">
    <property type="entry name" value="MFS_ARN_like"/>
    <property type="match status" value="1"/>
</dbReference>
<dbReference type="GO" id="GO:0015343">
    <property type="term" value="F:siderophore-iron transmembrane transporter activity"/>
    <property type="evidence" value="ECO:0007669"/>
    <property type="project" value="TreeGrafter"/>
</dbReference>
<feature type="transmembrane region" description="Helical" evidence="9">
    <location>
        <begin position="51"/>
        <end position="70"/>
    </location>
</feature>
<organism evidence="10 11">
    <name type="scientific">Pachysolen tannophilus NRRL Y-2460</name>
    <dbReference type="NCBI Taxonomy" id="669874"/>
    <lineage>
        <taxon>Eukaryota</taxon>
        <taxon>Fungi</taxon>
        <taxon>Dikarya</taxon>
        <taxon>Ascomycota</taxon>
        <taxon>Saccharomycotina</taxon>
        <taxon>Pichiomycetes</taxon>
        <taxon>Pachysolenaceae</taxon>
        <taxon>Pachysolen</taxon>
    </lineage>
</organism>
<proteinExistence type="inferred from homology"/>
<gene>
    <name evidence="10" type="ORF">PACTADRAFT_43097</name>
</gene>
<dbReference type="InterPro" id="IPR011701">
    <property type="entry name" value="MFS"/>
</dbReference>
<keyword evidence="7 9" id="KW-0472">Membrane</keyword>
<evidence type="ECO:0000256" key="7">
    <source>
        <dbReference type="ARBA" id="ARBA00023136"/>
    </source>
</evidence>
<evidence type="ECO:0000256" key="1">
    <source>
        <dbReference type="ARBA" id="ARBA00004127"/>
    </source>
</evidence>
<feature type="region of interest" description="Disordered" evidence="8">
    <location>
        <begin position="1"/>
        <end position="26"/>
    </location>
</feature>
<keyword evidence="3" id="KW-0813">Transport</keyword>
<dbReference type="OrthoDB" id="2241241at2759"/>
<feature type="transmembrane region" description="Helical" evidence="9">
    <location>
        <begin position="176"/>
        <end position="194"/>
    </location>
</feature>
<comment type="subcellular location">
    <subcellularLocation>
        <location evidence="1">Endomembrane system</location>
        <topology evidence="1">Multi-pass membrane protein</topology>
    </subcellularLocation>
</comment>